<reference evidence="7 9" key="2">
    <citation type="submission" date="2019-03" db="EMBL/GenBank/DDBJ databases">
        <title>Genomic Encyclopedia of Archaeal and Bacterial Type Strains, Phase II (KMG-II): from individual species to whole genera.</title>
        <authorList>
            <person name="Goeker M."/>
        </authorList>
    </citation>
    <scope>NUCLEOTIDE SEQUENCE [LARGE SCALE GENOMIC DNA]</scope>
    <source>
        <strain evidence="7 9">DSM 15594</strain>
    </source>
</reference>
<dbReference type="EC" id="1.8.4.11" evidence="4"/>
<protein>
    <recommendedName>
        <fullName evidence="4">Peptide methionine sulfoxide reductase MsrA</fullName>
        <shortName evidence="4">Protein-methionine-S-oxide reductase</shortName>
        <ecNumber evidence="4">1.8.4.11</ecNumber>
    </recommendedName>
    <alternativeName>
        <fullName evidence="4">Peptide-methionine (S)-S-oxide reductase</fullName>
        <shortName evidence="4">Peptide Met(O) reductase</shortName>
    </alternativeName>
</protein>
<reference evidence="6 8" key="1">
    <citation type="submission" date="2017-08" db="EMBL/GenBank/DDBJ databases">
        <title>Draft Genome Sequence of the Marine Bacterium Oceanimonas baumannii ATCC 700832.</title>
        <authorList>
            <person name="Mcclelland W.D."/>
            <person name="Brennan M.A."/>
            <person name="Trachtenberg A.M."/>
            <person name="Maclea K.S."/>
        </authorList>
    </citation>
    <scope>NUCLEOTIDE SEQUENCE [LARGE SCALE GENOMIC DNA]</scope>
    <source>
        <strain evidence="6 8">ATCC 700832</strain>
    </source>
</reference>
<dbReference type="Proteomes" id="UP000295058">
    <property type="component" value="Unassembled WGS sequence"/>
</dbReference>
<evidence type="ECO:0000313" key="7">
    <source>
        <dbReference type="EMBL" id="TDW59697.1"/>
    </source>
</evidence>
<feature type="domain" description="Peptide methionine sulphoxide reductase MsrA" evidence="5">
    <location>
        <begin position="29"/>
        <end position="180"/>
    </location>
</feature>
<keyword evidence="1 4" id="KW-0560">Oxidoreductase</keyword>
<name>A0A235CK57_9GAMM</name>
<evidence type="ECO:0000313" key="8">
    <source>
        <dbReference type="Proteomes" id="UP000243640"/>
    </source>
</evidence>
<comment type="catalytic activity">
    <reaction evidence="2 4">
        <text>L-methionyl-[protein] + [thioredoxin]-disulfide + H2O = L-methionyl-(S)-S-oxide-[protein] + [thioredoxin]-dithiol</text>
        <dbReference type="Rhea" id="RHEA:14217"/>
        <dbReference type="Rhea" id="RHEA-COMP:10698"/>
        <dbReference type="Rhea" id="RHEA-COMP:10700"/>
        <dbReference type="Rhea" id="RHEA-COMP:12313"/>
        <dbReference type="Rhea" id="RHEA-COMP:12315"/>
        <dbReference type="ChEBI" id="CHEBI:15377"/>
        <dbReference type="ChEBI" id="CHEBI:16044"/>
        <dbReference type="ChEBI" id="CHEBI:29950"/>
        <dbReference type="ChEBI" id="CHEBI:44120"/>
        <dbReference type="ChEBI" id="CHEBI:50058"/>
        <dbReference type="EC" id="1.8.4.11"/>
    </reaction>
</comment>
<dbReference type="AlphaFoldDB" id="A0A235CK57"/>
<dbReference type="Pfam" id="PF01625">
    <property type="entry name" value="PMSR"/>
    <property type="match status" value="1"/>
</dbReference>
<evidence type="ECO:0000259" key="5">
    <source>
        <dbReference type="Pfam" id="PF01625"/>
    </source>
</evidence>
<evidence type="ECO:0000313" key="9">
    <source>
        <dbReference type="Proteomes" id="UP000295058"/>
    </source>
</evidence>
<dbReference type="HAMAP" id="MF_01401">
    <property type="entry name" value="MsrA"/>
    <property type="match status" value="1"/>
</dbReference>
<keyword evidence="9" id="KW-1185">Reference proteome</keyword>
<dbReference type="InterPro" id="IPR002569">
    <property type="entry name" value="Met_Sox_Rdtase_MsrA_dom"/>
</dbReference>
<evidence type="ECO:0000256" key="2">
    <source>
        <dbReference type="ARBA" id="ARBA00047806"/>
    </source>
</evidence>
<organism evidence="6 8">
    <name type="scientific">Oceanimonas baumannii</name>
    <dbReference type="NCBI Taxonomy" id="129578"/>
    <lineage>
        <taxon>Bacteria</taxon>
        <taxon>Pseudomonadati</taxon>
        <taxon>Pseudomonadota</taxon>
        <taxon>Gammaproteobacteria</taxon>
        <taxon>Aeromonadales</taxon>
        <taxon>Aeromonadaceae</taxon>
        <taxon>Oceanimonas</taxon>
    </lineage>
</organism>
<comment type="catalytic activity">
    <reaction evidence="3 4">
        <text>[thioredoxin]-disulfide + L-methionine + H2O = L-methionine (S)-S-oxide + [thioredoxin]-dithiol</text>
        <dbReference type="Rhea" id="RHEA:19993"/>
        <dbReference type="Rhea" id="RHEA-COMP:10698"/>
        <dbReference type="Rhea" id="RHEA-COMP:10700"/>
        <dbReference type="ChEBI" id="CHEBI:15377"/>
        <dbReference type="ChEBI" id="CHEBI:29950"/>
        <dbReference type="ChEBI" id="CHEBI:50058"/>
        <dbReference type="ChEBI" id="CHEBI:57844"/>
        <dbReference type="ChEBI" id="CHEBI:58772"/>
        <dbReference type="EC" id="1.8.4.11"/>
    </reaction>
</comment>
<evidence type="ECO:0000256" key="1">
    <source>
        <dbReference type="ARBA" id="ARBA00023002"/>
    </source>
</evidence>
<dbReference type="PANTHER" id="PTHR43774">
    <property type="entry name" value="PEPTIDE METHIONINE SULFOXIDE REDUCTASE"/>
    <property type="match status" value="1"/>
</dbReference>
<sequence length="204" mass="22779">MTDSVLGLLPSDFPDIDDSAFHNTGERSLILAGGCFWCTEAVYRQLDGVMDVISGYAGGEAQNANYEAVCTGTTRHAEAIRISYNSALIGPATLLKVFFGIAHDPTQLNRQGNDTGTQYRSAVFWQDEQERELAEDYIARLEQAGAFKRPIVTTLEPLDIFYPAEDYHQDYAARNPNQPYIAAVAQPKVAKVHHYYKNRLKKDI</sequence>
<comment type="similarity">
    <text evidence="4">Belongs to the MsrA Met sulfoxide reductase family.</text>
</comment>
<gene>
    <name evidence="4 6" type="primary">msrA</name>
    <name evidence="6" type="ORF">B6S09_06940</name>
    <name evidence="7" type="ORF">LY04_01338</name>
</gene>
<proteinExistence type="inferred from homology"/>
<evidence type="ECO:0000256" key="4">
    <source>
        <dbReference type="HAMAP-Rule" id="MF_01401"/>
    </source>
</evidence>
<dbReference type="Gene3D" id="3.30.1060.10">
    <property type="entry name" value="Peptide methionine sulphoxide reductase MsrA"/>
    <property type="match status" value="1"/>
</dbReference>
<dbReference type="NCBIfam" id="TIGR00401">
    <property type="entry name" value="msrA"/>
    <property type="match status" value="1"/>
</dbReference>
<dbReference type="PANTHER" id="PTHR43774:SF1">
    <property type="entry name" value="PEPTIDE METHIONINE SULFOXIDE REDUCTASE MSRA 2"/>
    <property type="match status" value="1"/>
</dbReference>
<dbReference type="EMBL" id="SODO01000004">
    <property type="protein sequence ID" value="TDW59697.1"/>
    <property type="molecule type" value="Genomic_DNA"/>
</dbReference>
<accession>A0A235CK57</accession>
<dbReference type="Proteomes" id="UP000243640">
    <property type="component" value="Unassembled WGS sequence"/>
</dbReference>
<dbReference type="OrthoDB" id="4174719at2"/>
<dbReference type="EMBL" id="NQJF01000005">
    <property type="protein sequence ID" value="OYD24933.1"/>
    <property type="molecule type" value="Genomic_DNA"/>
</dbReference>
<feature type="active site" evidence="4">
    <location>
        <position position="35"/>
    </location>
</feature>
<evidence type="ECO:0000256" key="3">
    <source>
        <dbReference type="ARBA" id="ARBA00048782"/>
    </source>
</evidence>
<comment type="function">
    <text evidence="4">Has an important function as a repair enzyme for proteins that have been inactivated by oxidation. Catalyzes the reversible oxidation-reduction of methionine sulfoxide in proteins to methionine.</text>
</comment>
<dbReference type="GO" id="GO:0008113">
    <property type="term" value="F:peptide-methionine (S)-S-oxide reductase activity"/>
    <property type="evidence" value="ECO:0007669"/>
    <property type="project" value="UniProtKB-UniRule"/>
</dbReference>
<comment type="caution">
    <text evidence="6">The sequence shown here is derived from an EMBL/GenBank/DDBJ whole genome shotgun (WGS) entry which is preliminary data.</text>
</comment>
<evidence type="ECO:0000313" key="6">
    <source>
        <dbReference type="EMBL" id="OYD24933.1"/>
    </source>
</evidence>
<dbReference type="SUPFAM" id="SSF55068">
    <property type="entry name" value="Peptide methionine sulfoxide reductase"/>
    <property type="match status" value="1"/>
</dbReference>
<dbReference type="RefSeq" id="WP_094277784.1">
    <property type="nucleotide sequence ID" value="NZ_NQJF01000005.1"/>
</dbReference>
<dbReference type="InterPro" id="IPR036509">
    <property type="entry name" value="Met_Sox_Rdtase_MsrA_sf"/>
</dbReference>